<keyword evidence="6 9" id="KW-0238">DNA-binding</keyword>
<evidence type="ECO:0000256" key="8">
    <source>
        <dbReference type="ARBA" id="ARBA00023306"/>
    </source>
</evidence>
<evidence type="ECO:0000256" key="4">
    <source>
        <dbReference type="ARBA" id="ARBA00022829"/>
    </source>
</evidence>
<dbReference type="SUPFAM" id="SSF56349">
    <property type="entry name" value="DNA breaking-rejoining enzymes"/>
    <property type="match status" value="1"/>
</dbReference>
<evidence type="ECO:0000313" key="13">
    <source>
        <dbReference type="Proteomes" id="UP000070467"/>
    </source>
</evidence>
<evidence type="ECO:0000256" key="1">
    <source>
        <dbReference type="ARBA" id="ARBA00004496"/>
    </source>
</evidence>
<sequence length="349" mass="41278">MNQKDYYKKIINKKIENFPYFIEDYFDTYYDILSPLTLNRYLESYDTFLSWIIKENLTKANIIKDIKIDDLENISKKDMEFYFKFLSREEINNKYRSKSTINNYKAAMRSLFKFLSVTSEDKFGKSYLNKNVMLKIPINRIKETLSSRSKKISKNIFFDSEDKKFLHYVEFDYEKTLTKHQKIFFSKNKDRDIAILTLFLKSGIRVSELSNLKIKDVDLKNNEINVIRKGNKEDSVIITQSAINKIKAYLNNSTVTLERDDFLFVSNKNKRQLSIRAIQKLVIKYTESYNVPMSPHKLRHSYGTKLALKTNGNIPIIMTQMGHSNSDTSMLYINESKKIIKKNIEKLDD</sequence>
<feature type="domain" description="Core-binding (CB)" evidence="11">
    <location>
        <begin position="20"/>
        <end position="116"/>
    </location>
</feature>
<dbReference type="InterPro" id="IPR044068">
    <property type="entry name" value="CB"/>
</dbReference>
<dbReference type="PROSITE" id="PS51900">
    <property type="entry name" value="CB"/>
    <property type="match status" value="1"/>
</dbReference>
<keyword evidence="8" id="KW-0131">Cell cycle</keyword>
<dbReference type="PANTHER" id="PTHR30349">
    <property type="entry name" value="PHAGE INTEGRASE-RELATED"/>
    <property type="match status" value="1"/>
</dbReference>
<evidence type="ECO:0000256" key="5">
    <source>
        <dbReference type="ARBA" id="ARBA00022908"/>
    </source>
</evidence>
<feature type="domain" description="Tyr recombinase" evidence="10">
    <location>
        <begin position="151"/>
        <end position="349"/>
    </location>
</feature>
<dbReference type="Proteomes" id="UP000070467">
    <property type="component" value="Unassembled WGS sequence"/>
</dbReference>
<dbReference type="PANTHER" id="PTHR30349:SF77">
    <property type="entry name" value="TYROSINE RECOMBINASE XERC"/>
    <property type="match status" value="1"/>
</dbReference>
<dbReference type="Gene3D" id="1.10.443.10">
    <property type="entry name" value="Intergrase catalytic core"/>
    <property type="match status" value="1"/>
</dbReference>
<evidence type="ECO:0000256" key="7">
    <source>
        <dbReference type="ARBA" id="ARBA00023172"/>
    </source>
</evidence>
<reference evidence="12 13" key="1">
    <citation type="submission" date="2016-01" db="EMBL/GenBank/DDBJ databases">
        <authorList>
            <person name="Mitreva M."/>
            <person name="Pepin K.H."/>
            <person name="Mihindukulasuriya K.A."/>
            <person name="Fulton R."/>
            <person name="Fronick C."/>
            <person name="O'Laughlin M."/>
            <person name="Miner T."/>
            <person name="Herter B."/>
            <person name="Rosa B.A."/>
            <person name="Cordes M."/>
            <person name="Tomlinson C."/>
            <person name="Wollam A."/>
            <person name="Palsikar V.B."/>
            <person name="Mardis E.R."/>
            <person name="Wilson R.K."/>
        </authorList>
    </citation>
    <scope>NUCLEOTIDE SEQUENCE [LARGE SCALE GENOMIC DNA]</scope>
    <source>
        <strain evidence="12 13">KA00071</strain>
    </source>
</reference>
<dbReference type="Pfam" id="PF00589">
    <property type="entry name" value="Phage_integrase"/>
    <property type="match status" value="1"/>
</dbReference>
<dbReference type="NCBIfam" id="NF003462">
    <property type="entry name" value="PRK05084.1"/>
    <property type="match status" value="1"/>
</dbReference>
<proteinExistence type="predicted"/>
<keyword evidence="5" id="KW-0229">DNA integration</keyword>
<comment type="subcellular location">
    <subcellularLocation>
        <location evidence="1">Cytoplasm</location>
    </subcellularLocation>
</comment>
<dbReference type="InterPro" id="IPR011010">
    <property type="entry name" value="DNA_brk_join_enz"/>
</dbReference>
<dbReference type="InterPro" id="IPR010998">
    <property type="entry name" value="Integrase_recombinase_N"/>
</dbReference>
<organism evidence="12 13">
    <name type="scientific">Gemelliphila asaccharolytica</name>
    <dbReference type="NCBI Taxonomy" id="502393"/>
    <lineage>
        <taxon>Bacteria</taxon>
        <taxon>Bacillati</taxon>
        <taxon>Bacillota</taxon>
        <taxon>Bacilli</taxon>
        <taxon>Bacillales</taxon>
        <taxon>Gemellaceae</taxon>
        <taxon>Gemelliphila</taxon>
    </lineage>
</organism>
<keyword evidence="3" id="KW-0132">Cell division</keyword>
<evidence type="ECO:0000256" key="3">
    <source>
        <dbReference type="ARBA" id="ARBA00022618"/>
    </source>
</evidence>
<dbReference type="Gene3D" id="1.10.150.130">
    <property type="match status" value="1"/>
</dbReference>
<name>A0ABR5TMP8_9BACL</name>
<keyword evidence="4" id="KW-0159">Chromosome partition</keyword>
<evidence type="ECO:0000259" key="10">
    <source>
        <dbReference type="PROSITE" id="PS51898"/>
    </source>
</evidence>
<dbReference type="RefSeq" id="WP_066129248.1">
    <property type="nucleotide sequence ID" value="NZ_KQ959861.1"/>
</dbReference>
<dbReference type="PROSITE" id="PS51898">
    <property type="entry name" value="TYR_RECOMBINASE"/>
    <property type="match status" value="1"/>
</dbReference>
<gene>
    <name evidence="12" type="ORF">HMPREF1871_00369</name>
</gene>
<dbReference type="InterPro" id="IPR050090">
    <property type="entry name" value="Tyrosine_recombinase_XerCD"/>
</dbReference>
<evidence type="ECO:0000259" key="11">
    <source>
        <dbReference type="PROSITE" id="PS51900"/>
    </source>
</evidence>
<accession>A0ABR5TMP8</accession>
<evidence type="ECO:0000256" key="2">
    <source>
        <dbReference type="ARBA" id="ARBA00022490"/>
    </source>
</evidence>
<evidence type="ECO:0000313" key="12">
    <source>
        <dbReference type="EMBL" id="KXB58603.1"/>
    </source>
</evidence>
<evidence type="ECO:0000256" key="6">
    <source>
        <dbReference type="ARBA" id="ARBA00023125"/>
    </source>
</evidence>
<keyword evidence="2" id="KW-0963">Cytoplasm</keyword>
<dbReference type="InterPro" id="IPR013762">
    <property type="entry name" value="Integrase-like_cat_sf"/>
</dbReference>
<keyword evidence="7" id="KW-0233">DNA recombination</keyword>
<protein>
    <submittedName>
        <fullName evidence="12">Site-specific tyrosine recombinase XerS</fullName>
    </submittedName>
</protein>
<dbReference type="InterPro" id="IPR002104">
    <property type="entry name" value="Integrase_catalytic"/>
</dbReference>
<evidence type="ECO:0000256" key="9">
    <source>
        <dbReference type="PROSITE-ProRule" id="PRU01248"/>
    </source>
</evidence>
<keyword evidence="13" id="KW-1185">Reference proteome</keyword>
<dbReference type="EMBL" id="LSDB01000008">
    <property type="protein sequence ID" value="KXB58603.1"/>
    <property type="molecule type" value="Genomic_DNA"/>
</dbReference>
<comment type="caution">
    <text evidence="12">The sequence shown here is derived from an EMBL/GenBank/DDBJ whole genome shotgun (WGS) entry which is preliminary data.</text>
</comment>